<feature type="compositionally biased region" description="Basic and acidic residues" evidence="1">
    <location>
        <begin position="144"/>
        <end position="158"/>
    </location>
</feature>
<dbReference type="Proteomes" id="UP000252519">
    <property type="component" value="Unassembled WGS sequence"/>
</dbReference>
<proteinExistence type="predicted"/>
<sequence length="170" mass="18828">MAKRRSRSSGGKDGESLKDEPEKKEKLITNKVDATEEKRSIFSPKENPHQNSGLPRFSSTMTAVKQEVLSDSPTSELCSILHGIELDLTTPAKKTARRPVANKTSASRKPKNRWKGVKKLFSGCEKAAETSPREEQPTPAPEVGKAENNDDEIVHDSQEMIDSNCTEVCY</sequence>
<feature type="region of interest" description="Disordered" evidence="1">
    <location>
        <begin position="1"/>
        <end position="58"/>
    </location>
</feature>
<dbReference type="EMBL" id="JOJR01000260">
    <property type="protein sequence ID" value="RCN40894.1"/>
    <property type="molecule type" value="Genomic_DNA"/>
</dbReference>
<protein>
    <submittedName>
        <fullName evidence="2">Uncharacterized protein</fullName>
    </submittedName>
</protein>
<feature type="compositionally biased region" description="Polar residues" evidence="1">
    <location>
        <begin position="49"/>
        <end position="58"/>
    </location>
</feature>
<organism evidence="2 3">
    <name type="scientific">Ancylostoma caninum</name>
    <name type="common">Dog hookworm</name>
    <dbReference type="NCBI Taxonomy" id="29170"/>
    <lineage>
        <taxon>Eukaryota</taxon>
        <taxon>Metazoa</taxon>
        <taxon>Ecdysozoa</taxon>
        <taxon>Nematoda</taxon>
        <taxon>Chromadorea</taxon>
        <taxon>Rhabditida</taxon>
        <taxon>Rhabditina</taxon>
        <taxon>Rhabditomorpha</taxon>
        <taxon>Strongyloidea</taxon>
        <taxon>Ancylostomatidae</taxon>
        <taxon>Ancylostomatinae</taxon>
        <taxon>Ancylostoma</taxon>
    </lineage>
</organism>
<name>A0A368G906_ANCCA</name>
<feature type="compositionally biased region" description="Basic and acidic residues" evidence="1">
    <location>
        <begin position="10"/>
        <end position="40"/>
    </location>
</feature>
<feature type="compositionally biased region" description="Polar residues" evidence="1">
    <location>
        <begin position="160"/>
        <end position="170"/>
    </location>
</feature>
<feature type="compositionally biased region" description="Basic residues" evidence="1">
    <location>
        <begin position="106"/>
        <end position="118"/>
    </location>
</feature>
<evidence type="ECO:0000313" key="2">
    <source>
        <dbReference type="EMBL" id="RCN40894.1"/>
    </source>
</evidence>
<reference evidence="2 3" key="1">
    <citation type="submission" date="2014-10" db="EMBL/GenBank/DDBJ databases">
        <title>Draft genome of the hookworm Ancylostoma caninum.</title>
        <authorList>
            <person name="Mitreva M."/>
        </authorList>
    </citation>
    <scope>NUCLEOTIDE SEQUENCE [LARGE SCALE GENOMIC DNA]</scope>
    <source>
        <strain evidence="2 3">Baltimore</strain>
    </source>
</reference>
<keyword evidence="3" id="KW-1185">Reference proteome</keyword>
<accession>A0A368G906</accession>
<feature type="region of interest" description="Disordered" evidence="1">
    <location>
        <begin position="92"/>
        <end position="170"/>
    </location>
</feature>
<evidence type="ECO:0000256" key="1">
    <source>
        <dbReference type="SAM" id="MobiDB-lite"/>
    </source>
</evidence>
<dbReference type="AlphaFoldDB" id="A0A368G906"/>
<evidence type="ECO:0000313" key="3">
    <source>
        <dbReference type="Proteomes" id="UP000252519"/>
    </source>
</evidence>
<gene>
    <name evidence="2" type="ORF">ANCCAN_13159</name>
</gene>
<comment type="caution">
    <text evidence="2">The sequence shown here is derived from an EMBL/GenBank/DDBJ whole genome shotgun (WGS) entry which is preliminary data.</text>
</comment>
<feature type="compositionally biased region" description="Basic and acidic residues" evidence="1">
    <location>
        <begin position="126"/>
        <end position="136"/>
    </location>
</feature>